<proteinExistence type="predicted"/>
<protein>
    <submittedName>
        <fullName evidence="2">Uncharacterized protein</fullName>
    </submittedName>
</protein>
<dbReference type="EMBL" id="MU006089">
    <property type="protein sequence ID" value="KAF2843086.1"/>
    <property type="molecule type" value="Genomic_DNA"/>
</dbReference>
<gene>
    <name evidence="2" type="ORF">M501DRAFT_57730</name>
</gene>
<evidence type="ECO:0000313" key="3">
    <source>
        <dbReference type="Proteomes" id="UP000799429"/>
    </source>
</evidence>
<evidence type="ECO:0000256" key="1">
    <source>
        <dbReference type="SAM" id="Phobius"/>
    </source>
</evidence>
<comment type="caution">
    <text evidence="2">The sequence shown here is derived from an EMBL/GenBank/DDBJ whole genome shotgun (WGS) entry which is preliminary data.</text>
</comment>
<dbReference type="Proteomes" id="UP000799429">
    <property type="component" value="Unassembled WGS sequence"/>
</dbReference>
<keyword evidence="1" id="KW-0472">Membrane</keyword>
<dbReference type="AlphaFoldDB" id="A0A9P4VRM0"/>
<keyword evidence="1" id="KW-0812">Transmembrane</keyword>
<accession>A0A9P4VRM0</accession>
<keyword evidence="3" id="KW-1185">Reference proteome</keyword>
<name>A0A9P4VRM0_9PEZI</name>
<keyword evidence="1" id="KW-1133">Transmembrane helix</keyword>
<feature type="transmembrane region" description="Helical" evidence="1">
    <location>
        <begin position="58"/>
        <end position="76"/>
    </location>
</feature>
<sequence length="78" mass="9002">MLLSFYNSIVDVKTLDLPLLPIYYISRPSIKLRSIDCLSVVNWLRIVYVGMLKLSEPWYAILFFHNASFFAIVGMVSV</sequence>
<organism evidence="2 3">
    <name type="scientific">Patellaria atrata CBS 101060</name>
    <dbReference type="NCBI Taxonomy" id="1346257"/>
    <lineage>
        <taxon>Eukaryota</taxon>
        <taxon>Fungi</taxon>
        <taxon>Dikarya</taxon>
        <taxon>Ascomycota</taxon>
        <taxon>Pezizomycotina</taxon>
        <taxon>Dothideomycetes</taxon>
        <taxon>Dothideomycetes incertae sedis</taxon>
        <taxon>Patellariales</taxon>
        <taxon>Patellariaceae</taxon>
        <taxon>Patellaria</taxon>
    </lineage>
</organism>
<evidence type="ECO:0000313" key="2">
    <source>
        <dbReference type="EMBL" id="KAF2843086.1"/>
    </source>
</evidence>
<reference evidence="2" key="1">
    <citation type="journal article" date="2020" name="Stud. Mycol.">
        <title>101 Dothideomycetes genomes: a test case for predicting lifestyles and emergence of pathogens.</title>
        <authorList>
            <person name="Haridas S."/>
            <person name="Albert R."/>
            <person name="Binder M."/>
            <person name="Bloem J."/>
            <person name="Labutti K."/>
            <person name="Salamov A."/>
            <person name="Andreopoulos B."/>
            <person name="Baker S."/>
            <person name="Barry K."/>
            <person name="Bills G."/>
            <person name="Bluhm B."/>
            <person name="Cannon C."/>
            <person name="Castanera R."/>
            <person name="Culley D."/>
            <person name="Daum C."/>
            <person name="Ezra D."/>
            <person name="Gonzalez J."/>
            <person name="Henrissat B."/>
            <person name="Kuo A."/>
            <person name="Liang C."/>
            <person name="Lipzen A."/>
            <person name="Lutzoni F."/>
            <person name="Magnuson J."/>
            <person name="Mondo S."/>
            <person name="Nolan M."/>
            <person name="Ohm R."/>
            <person name="Pangilinan J."/>
            <person name="Park H.-J."/>
            <person name="Ramirez L."/>
            <person name="Alfaro M."/>
            <person name="Sun H."/>
            <person name="Tritt A."/>
            <person name="Yoshinaga Y."/>
            <person name="Zwiers L.-H."/>
            <person name="Turgeon B."/>
            <person name="Goodwin S."/>
            <person name="Spatafora J."/>
            <person name="Crous P."/>
            <person name="Grigoriev I."/>
        </authorList>
    </citation>
    <scope>NUCLEOTIDE SEQUENCE</scope>
    <source>
        <strain evidence="2">CBS 101060</strain>
    </source>
</reference>